<comment type="subcellular location">
    <subcellularLocation>
        <location evidence="1">Host cell</location>
    </subcellularLocation>
    <subcellularLocation>
        <location evidence="2">Secreted</location>
    </subcellularLocation>
</comment>
<dbReference type="AlphaFoldDB" id="G4ZH02"/>
<evidence type="ECO:0000313" key="6">
    <source>
        <dbReference type="Proteomes" id="UP000002640"/>
    </source>
</evidence>
<dbReference type="OMA" id="PIWRRCC"/>
<dbReference type="KEGG" id="psoj:PHYSODRAFT_449070"/>
<keyword evidence="3" id="KW-0964">Secreted</keyword>
<dbReference type="GO" id="GO:0005576">
    <property type="term" value="C:extracellular region"/>
    <property type="evidence" value="ECO:0007669"/>
    <property type="project" value="UniProtKB-SubCell"/>
</dbReference>
<dbReference type="GeneID" id="20652886"/>
<evidence type="ECO:0000256" key="1">
    <source>
        <dbReference type="ARBA" id="ARBA00004340"/>
    </source>
</evidence>
<dbReference type="InterPro" id="IPR045379">
    <property type="entry name" value="Crinkler_N"/>
</dbReference>
<accession>G4ZH02</accession>
<evidence type="ECO:0000256" key="2">
    <source>
        <dbReference type="ARBA" id="ARBA00004613"/>
    </source>
</evidence>
<dbReference type="GO" id="GO:0043657">
    <property type="term" value="C:host cell"/>
    <property type="evidence" value="ECO:0007669"/>
    <property type="project" value="UniProtKB-SubCell"/>
</dbReference>
<sequence length="122" mass="13335">MLKLWCAVVGETGSPFLVQVDELDRVQDLKEAIKTEKPVTITCDAEDLQLFLAKRKKEEDGEKWLTQREALGGVRDTSDYTRVSSTDAHLRCVGLASGQLGEASEADKVVGLGPIHLLVEAP</sequence>
<reference evidence="5 6" key="1">
    <citation type="journal article" date="2006" name="Science">
        <title>Phytophthora genome sequences uncover evolutionary origins and mechanisms of pathogenesis.</title>
        <authorList>
            <person name="Tyler B.M."/>
            <person name="Tripathy S."/>
            <person name="Zhang X."/>
            <person name="Dehal P."/>
            <person name="Jiang R.H."/>
            <person name="Aerts A."/>
            <person name="Arredondo F.D."/>
            <person name="Baxter L."/>
            <person name="Bensasson D."/>
            <person name="Beynon J.L."/>
            <person name="Chapman J."/>
            <person name="Damasceno C.M."/>
            <person name="Dorrance A.E."/>
            <person name="Dou D."/>
            <person name="Dickerman A.W."/>
            <person name="Dubchak I.L."/>
            <person name="Garbelotto M."/>
            <person name="Gijzen M."/>
            <person name="Gordon S.G."/>
            <person name="Govers F."/>
            <person name="Grunwald N.J."/>
            <person name="Huang W."/>
            <person name="Ivors K.L."/>
            <person name="Jones R.W."/>
            <person name="Kamoun S."/>
            <person name="Krampis K."/>
            <person name="Lamour K.H."/>
            <person name="Lee M.K."/>
            <person name="McDonald W.H."/>
            <person name="Medina M."/>
            <person name="Meijer H.J."/>
            <person name="Nordberg E.K."/>
            <person name="Maclean D.J."/>
            <person name="Ospina-Giraldo M.D."/>
            <person name="Morris P.F."/>
            <person name="Phuntumart V."/>
            <person name="Putnam N.H."/>
            <person name="Rash S."/>
            <person name="Rose J.K."/>
            <person name="Sakihama Y."/>
            <person name="Salamov A.A."/>
            <person name="Savidor A."/>
            <person name="Scheuring C.F."/>
            <person name="Smith B.M."/>
            <person name="Sobral B.W."/>
            <person name="Terry A."/>
            <person name="Torto-Alalibo T.A."/>
            <person name="Win J."/>
            <person name="Xu Z."/>
            <person name="Zhang H."/>
            <person name="Grigoriev I.V."/>
            <person name="Rokhsar D.S."/>
            <person name="Boore J.L."/>
        </authorList>
    </citation>
    <scope>NUCLEOTIDE SEQUENCE [LARGE SCALE GENOMIC DNA]</scope>
    <source>
        <strain evidence="5 6">P6497</strain>
    </source>
</reference>
<dbReference type="RefSeq" id="XP_009527685.1">
    <property type="nucleotide sequence ID" value="XM_009529390.1"/>
</dbReference>
<protein>
    <recommendedName>
        <fullName evidence="4">Crinkler effector protein N-terminal domain-containing protein</fullName>
    </recommendedName>
</protein>
<evidence type="ECO:0000256" key="3">
    <source>
        <dbReference type="ARBA" id="ARBA00022525"/>
    </source>
</evidence>
<dbReference type="Proteomes" id="UP000002640">
    <property type="component" value="Unassembled WGS sequence"/>
</dbReference>
<dbReference type="Pfam" id="PF20147">
    <property type="entry name" value="Crinkler"/>
    <property type="match status" value="1"/>
</dbReference>
<keyword evidence="6" id="KW-1185">Reference proteome</keyword>
<name>G4ZH02_PHYSP</name>
<evidence type="ECO:0000313" key="5">
    <source>
        <dbReference type="EMBL" id="EGZ18627.1"/>
    </source>
</evidence>
<dbReference type="EMBL" id="JH159154">
    <property type="protein sequence ID" value="EGZ18627.1"/>
    <property type="molecule type" value="Genomic_DNA"/>
</dbReference>
<evidence type="ECO:0000259" key="4">
    <source>
        <dbReference type="Pfam" id="PF20147"/>
    </source>
</evidence>
<organism evidence="5 6">
    <name type="scientific">Phytophthora sojae (strain P6497)</name>
    <name type="common">Soybean stem and root rot agent</name>
    <name type="synonym">Phytophthora megasperma f. sp. glycines</name>
    <dbReference type="NCBI Taxonomy" id="1094619"/>
    <lineage>
        <taxon>Eukaryota</taxon>
        <taxon>Sar</taxon>
        <taxon>Stramenopiles</taxon>
        <taxon>Oomycota</taxon>
        <taxon>Peronosporomycetes</taxon>
        <taxon>Peronosporales</taxon>
        <taxon>Peronosporaceae</taxon>
        <taxon>Phytophthora</taxon>
    </lineage>
</organism>
<feature type="non-terminal residue" evidence="5">
    <location>
        <position position="122"/>
    </location>
</feature>
<gene>
    <name evidence="5" type="ORF">PHYSODRAFT_449070</name>
</gene>
<feature type="domain" description="Crinkler effector protein N-terminal" evidence="4">
    <location>
        <begin position="2"/>
        <end position="119"/>
    </location>
</feature>
<dbReference type="InParanoid" id="G4ZH02"/>
<proteinExistence type="predicted"/>